<feature type="transmembrane region" description="Helical" evidence="7">
    <location>
        <begin position="544"/>
        <end position="563"/>
    </location>
</feature>
<feature type="compositionally biased region" description="Polar residues" evidence="6">
    <location>
        <begin position="34"/>
        <end position="43"/>
    </location>
</feature>
<evidence type="ECO:0000256" key="3">
    <source>
        <dbReference type="ARBA" id="ARBA00022692"/>
    </source>
</evidence>
<dbReference type="InterPro" id="IPR002293">
    <property type="entry name" value="AA/rel_permease1"/>
</dbReference>
<feature type="transmembrane region" description="Helical" evidence="7">
    <location>
        <begin position="360"/>
        <end position="382"/>
    </location>
</feature>
<keyword evidence="3 7" id="KW-0812">Transmembrane</keyword>
<evidence type="ECO:0000256" key="4">
    <source>
        <dbReference type="ARBA" id="ARBA00022989"/>
    </source>
</evidence>
<comment type="subcellular location">
    <subcellularLocation>
        <location evidence="1">Membrane</location>
        <topology evidence="1">Multi-pass membrane protein</topology>
    </subcellularLocation>
</comment>
<accession>A0A1E3JZH6</accession>
<comment type="caution">
    <text evidence="8">The sequence shown here is derived from an EMBL/GenBank/DDBJ whole genome shotgun (WGS) entry which is preliminary data.</text>
</comment>
<evidence type="ECO:0000256" key="2">
    <source>
        <dbReference type="ARBA" id="ARBA00022448"/>
    </source>
</evidence>
<keyword evidence="5 7" id="KW-0472">Membrane</keyword>
<reference evidence="8 9" key="1">
    <citation type="submission" date="2016-06" db="EMBL/GenBank/DDBJ databases">
        <title>Evolution of pathogenesis and genome organization in the Tremellales.</title>
        <authorList>
            <person name="Cuomo C."/>
            <person name="Litvintseva A."/>
            <person name="Heitman J."/>
            <person name="Chen Y."/>
            <person name="Sun S."/>
            <person name="Springer D."/>
            <person name="Dromer F."/>
            <person name="Young S."/>
            <person name="Zeng Q."/>
            <person name="Chapman S."/>
            <person name="Gujja S."/>
            <person name="Saif S."/>
            <person name="Birren B."/>
        </authorList>
    </citation>
    <scope>NUCLEOTIDE SEQUENCE [LARGE SCALE GENOMIC DNA]</scope>
    <source>
        <strain evidence="8 9">CBS 7118</strain>
    </source>
</reference>
<feature type="transmembrane region" description="Helical" evidence="7">
    <location>
        <begin position="644"/>
        <end position="661"/>
    </location>
</feature>
<feature type="transmembrane region" description="Helical" evidence="7">
    <location>
        <begin position="569"/>
        <end position="593"/>
    </location>
</feature>
<dbReference type="Gene3D" id="1.20.1740.10">
    <property type="entry name" value="Amino acid/polyamine transporter I"/>
    <property type="match status" value="1"/>
</dbReference>
<dbReference type="EMBL" id="AWGH01000003">
    <property type="protein sequence ID" value="ODO06183.1"/>
    <property type="molecule type" value="Genomic_DNA"/>
</dbReference>
<proteinExistence type="predicted"/>
<dbReference type="AlphaFoldDB" id="A0A1E3JZH6"/>
<dbReference type="GO" id="GO:0022857">
    <property type="term" value="F:transmembrane transporter activity"/>
    <property type="evidence" value="ECO:0007669"/>
    <property type="project" value="InterPro"/>
</dbReference>
<organism evidence="8 9">
    <name type="scientific">Cryptococcus wingfieldii CBS 7118</name>
    <dbReference type="NCBI Taxonomy" id="1295528"/>
    <lineage>
        <taxon>Eukaryota</taxon>
        <taxon>Fungi</taxon>
        <taxon>Dikarya</taxon>
        <taxon>Basidiomycota</taxon>
        <taxon>Agaricomycotina</taxon>
        <taxon>Tremellomycetes</taxon>
        <taxon>Tremellales</taxon>
        <taxon>Cryptococcaceae</taxon>
        <taxon>Cryptococcus</taxon>
    </lineage>
</organism>
<feature type="compositionally biased region" description="Low complexity" evidence="6">
    <location>
        <begin position="748"/>
        <end position="769"/>
    </location>
</feature>
<gene>
    <name evidence="8" type="ORF">L198_01415</name>
</gene>
<feature type="region of interest" description="Disordered" evidence="6">
    <location>
        <begin position="728"/>
        <end position="783"/>
    </location>
</feature>
<dbReference type="OrthoDB" id="10054429at2759"/>
<evidence type="ECO:0000256" key="6">
    <source>
        <dbReference type="SAM" id="MobiDB-lite"/>
    </source>
</evidence>
<keyword evidence="4 7" id="KW-1133">Transmembrane helix</keyword>
<dbReference type="Pfam" id="PF13520">
    <property type="entry name" value="AA_permease_2"/>
    <property type="match status" value="1"/>
</dbReference>
<keyword evidence="2" id="KW-0813">Transport</keyword>
<dbReference type="GeneID" id="30190628"/>
<feature type="transmembrane region" description="Helical" evidence="7">
    <location>
        <begin position="614"/>
        <end position="632"/>
    </location>
</feature>
<feature type="region of interest" description="Disordered" evidence="6">
    <location>
        <begin position="1"/>
        <end position="59"/>
    </location>
</feature>
<evidence type="ECO:0000256" key="1">
    <source>
        <dbReference type="ARBA" id="ARBA00004141"/>
    </source>
</evidence>
<dbReference type="GO" id="GO:0016020">
    <property type="term" value="C:membrane"/>
    <property type="evidence" value="ECO:0007669"/>
    <property type="project" value="UniProtKB-SubCell"/>
</dbReference>
<feature type="transmembrane region" description="Helical" evidence="7">
    <location>
        <begin position="209"/>
        <end position="231"/>
    </location>
</feature>
<protein>
    <submittedName>
        <fullName evidence="8">Amino acid/metabolite permease</fullName>
    </submittedName>
</protein>
<feature type="transmembrane region" description="Helical" evidence="7">
    <location>
        <begin position="332"/>
        <end position="353"/>
    </location>
</feature>
<dbReference type="PANTHER" id="PTHR45649">
    <property type="entry name" value="AMINO-ACID PERMEASE BAT1"/>
    <property type="match status" value="1"/>
</dbReference>
<dbReference type="PANTHER" id="PTHR45649:SF9">
    <property type="entry name" value="AMINO-ACID PERMEASE 2"/>
    <property type="match status" value="1"/>
</dbReference>
<feature type="transmembrane region" description="Helical" evidence="7">
    <location>
        <begin position="243"/>
        <end position="269"/>
    </location>
</feature>
<feature type="transmembrane region" description="Helical" evidence="7">
    <location>
        <begin position="447"/>
        <end position="467"/>
    </location>
</feature>
<sequence>MSKSPPPPLHSFSSQETSLSSSSTFAPSAPTPFNTYSSSNAFAEQSFPGPGGEEPVTHHPDLSEEIMYDPHLGIDSHTVPSAATPSSSIQRANSIASHASSRLLPYRKPGLAVSTSSDIPFSSRPIPAPPIAIIRSDIDAAEHSYDADLSPTSVSTALATPPPAVKFGIDLEEHDSRHGPGGVDIDGVRLEALGYDPVLGRTYTFWSSLAISWLNTGALQASGFGTIFAVSGTYSYGGPVMILAAWPLAGIFTFALTLTLSELSSAYPVAGAMFSWTWKTARGGVGGERAWAWLVSGFVMGGHVGNILLVTWEIANIVVGTISLSIDFEHNAWYNFLLFLGVLLLVGTVGSTGWGQSHRFWLCGGAFGFTVWLVLCITLLATNATKHNPSDMFKEFYNTTGWSSKGYVYLLGWQFTSIASGADASAHMAEETQNPSRNVPNAMSTSIIATYVLGYIAIVLLLLSISPEDAATVKSHSFAFGYILTEAISRPGAISICILMILVLVLQVLAQLQASSRFVFALARENGMPFSSIIRRTNGHRRPVFAVWLLVVVCAPFACMTLASESTLYSVLAVTACTLSYVGYAVPVGLYLFSRIDLQTEGRSMWSLRKWSKPIAVVGLLYSLAVVIVQTLPGSKPVRASTMSWSPVIIVGTISMCYLTWKSYGDKHFAGPIRAITKWESGVEIDLGKTLASSRSKFSDGSRKGGSGYETCDSLKLALSPYHPSAGTGLEEGTGGMAGVTVQSAGLSGMTSEGEWTSGSESESASGWTRSAAESRQARSVPW</sequence>
<evidence type="ECO:0000313" key="8">
    <source>
        <dbReference type="EMBL" id="ODO06183.1"/>
    </source>
</evidence>
<keyword evidence="9" id="KW-1185">Reference proteome</keyword>
<feature type="transmembrane region" description="Helical" evidence="7">
    <location>
        <begin position="290"/>
        <end position="312"/>
    </location>
</feature>
<feature type="compositionally biased region" description="Polar residues" evidence="6">
    <location>
        <begin position="78"/>
        <end position="94"/>
    </location>
</feature>
<dbReference type="Proteomes" id="UP000094819">
    <property type="component" value="Unassembled WGS sequence"/>
</dbReference>
<feature type="transmembrane region" description="Helical" evidence="7">
    <location>
        <begin position="487"/>
        <end position="510"/>
    </location>
</feature>
<name>A0A1E3JZH6_9TREE</name>
<dbReference type="RefSeq" id="XP_019034283.1">
    <property type="nucleotide sequence ID" value="XM_019173578.1"/>
</dbReference>
<evidence type="ECO:0000256" key="7">
    <source>
        <dbReference type="SAM" id="Phobius"/>
    </source>
</evidence>
<evidence type="ECO:0000256" key="5">
    <source>
        <dbReference type="ARBA" id="ARBA00023136"/>
    </source>
</evidence>
<feature type="region of interest" description="Disordered" evidence="6">
    <location>
        <begin position="72"/>
        <end position="94"/>
    </location>
</feature>
<feature type="compositionally biased region" description="Low complexity" evidence="6">
    <location>
        <begin position="11"/>
        <end position="33"/>
    </location>
</feature>
<evidence type="ECO:0000313" key="9">
    <source>
        <dbReference type="Proteomes" id="UP000094819"/>
    </source>
</evidence>